<proteinExistence type="predicted"/>
<dbReference type="Proteomes" id="UP001209570">
    <property type="component" value="Unassembled WGS sequence"/>
</dbReference>
<dbReference type="AlphaFoldDB" id="A0AAD5LP25"/>
<dbReference type="EMBL" id="JAKCXM010005793">
    <property type="protein sequence ID" value="KAJ0388910.1"/>
    <property type="molecule type" value="Genomic_DNA"/>
</dbReference>
<organism evidence="1 2">
    <name type="scientific">Pythium insidiosum</name>
    <name type="common">Pythiosis disease agent</name>
    <dbReference type="NCBI Taxonomy" id="114742"/>
    <lineage>
        <taxon>Eukaryota</taxon>
        <taxon>Sar</taxon>
        <taxon>Stramenopiles</taxon>
        <taxon>Oomycota</taxon>
        <taxon>Peronosporomycetes</taxon>
        <taxon>Pythiales</taxon>
        <taxon>Pythiaceae</taxon>
        <taxon>Pythium</taxon>
    </lineage>
</organism>
<gene>
    <name evidence="1" type="ORF">P43SY_011546</name>
</gene>
<protein>
    <submittedName>
        <fullName evidence="1">Uncharacterized protein</fullName>
    </submittedName>
</protein>
<comment type="caution">
    <text evidence="1">The sequence shown here is derived from an EMBL/GenBank/DDBJ whole genome shotgun (WGS) entry which is preliminary data.</text>
</comment>
<keyword evidence="2" id="KW-1185">Reference proteome</keyword>
<evidence type="ECO:0000313" key="2">
    <source>
        <dbReference type="Proteomes" id="UP001209570"/>
    </source>
</evidence>
<name>A0AAD5LP25_PYTIN</name>
<accession>A0AAD5LP25</accession>
<evidence type="ECO:0000313" key="1">
    <source>
        <dbReference type="EMBL" id="KAJ0388910.1"/>
    </source>
</evidence>
<reference evidence="1" key="1">
    <citation type="submission" date="2021-12" db="EMBL/GenBank/DDBJ databases">
        <title>Prjna785345.</title>
        <authorList>
            <person name="Rujirawat T."/>
            <person name="Krajaejun T."/>
        </authorList>
    </citation>
    <scope>NUCLEOTIDE SEQUENCE</scope>
    <source>
        <strain evidence="1">Pi057C3</strain>
    </source>
</reference>
<sequence length="99" mass="11068">MDTNIMLESFFGKLKTALKKGGGTMSACIKELIATRVKYQGNRVGALADDEYDEEMQNVLHVTSHFAASKIGHEYEAALTKFENVYTYSNDPRKTEAVQ</sequence>